<feature type="transmembrane region" description="Helical" evidence="7">
    <location>
        <begin position="280"/>
        <end position="305"/>
    </location>
</feature>
<evidence type="ECO:0000256" key="6">
    <source>
        <dbReference type="ARBA" id="ARBA00038076"/>
    </source>
</evidence>
<evidence type="ECO:0000313" key="10">
    <source>
        <dbReference type="EMBL" id="MDV0444761.1"/>
    </source>
</evidence>
<protein>
    <submittedName>
        <fullName evidence="10">Macrolide export ATP-binding/permease protein MacB</fullName>
        <ecNumber evidence="10">3.6.3.-</ecNumber>
    </submittedName>
</protein>
<feature type="domain" description="ABC3 transporter permease C-terminal" evidence="8">
    <location>
        <begin position="284"/>
        <end position="397"/>
    </location>
</feature>
<evidence type="ECO:0000256" key="1">
    <source>
        <dbReference type="ARBA" id="ARBA00004651"/>
    </source>
</evidence>
<evidence type="ECO:0000256" key="2">
    <source>
        <dbReference type="ARBA" id="ARBA00022475"/>
    </source>
</evidence>
<keyword evidence="3 7" id="KW-0812">Transmembrane</keyword>
<reference evidence="10 11" key="1">
    <citation type="submission" date="2023-06" db="EMBL/GenBank/DDBJ databases">
        <title>Genome sequence of Methanimicrococcus sp. At1.</title>
        <authorList>
            <person name="Protasov E."/>
            <person name="Platt K."/>
            <person name="Poehlein A."/>
            <person name="Daniel R."/>
            <person name="Brune A."/>
        </authorList>
    </citation>
    <scope>NUCLEOTIDE SEQUENCE [LARGE SCALE GENOMIC DNA]</scope>
    <source>
        <strain evidence="10 11">At1</strain>
    </source>
</reference>
<dbReference type="PANTHER" id="PTHR30572:SF4">
    <property type="entry name" value="ABC TRANSPORTER PERMEASE YTRF"/>
    <property type="match status" value="1"/>
</dbReference>
<gene>
    <name evidence="10" type="primary">macB_1</name>
    <name evidence="10" type="ORF">MmiAt1_02990</name>
</gene>
<feature type="transmembrane region" description="Helical" evidence="7">
    <location>
        <begin position="366"/>
        <end position="387"/>
    </location>
</feature>
<dbReference type="InterPro" id="IPR050250">
    <property type="entry name" value="Macrolide_Exporter_MacB"/>
</dbReference>
<keyword evidence="4 7" id="KW-1133">Transmembrane helix</keyword>
<dbReference type="GO" id="GO:0005524">
    <property type="term" value="F:ATP binding"/>
    <property type="evidence" value="ECO:0007669"/>
    <property type="project" value="UniProtKB-KW"/>
</dbReference>
<evidence type="ECO:0000256" key="4">
    <source>
        <dbReference type="ARBA" id="ARBA00022989"/>
    </source>
</evidence>
<keyword evidence="10" id="KW-0378">Hydrolase</keyword>
<evidence type="ECO:0000256" key="7">
    <source>
        <dbReference type="SAM" id="Phobius"/>
    </source>
</evidence>
<sequence>MISISHSAKMAVESLKSSKLRSGLTALGIIIGIAAVIATFTLGASFGAFFSEQISASGSNYVMIMSTKENLFFDQQVDVVRNTRGVVAVSPILGVDGTVTFMGESKDMRVIGVLEDYREIGNVPMLDGVFISDQDTSVIVVGKDVARDDFKNEITTRSSVEITVFNNDTREYVTRTFKVKGIAGSENTSIVTGADSNTAIYVPLAVVREMTAQQDYRSMFAMTESDETVKETNDEIEKNLARNLGVSERNLDNSDLVPFWTMNQVEILEQVSEMTQTMQLFLIAIGGISLVVGSVGIMNIMIVTVTERTKEIGTLKALGYTSIDVLVLFIIESIVISVIGGAIGTVLGLIISYIGSSLLGITMSLSYGVIAGAILISIIIGVVAGAYPAKRAADMNPVDALRTI</sequence>
<keyword evidence="11" id="KW-1185">Reference proteome</keyword>
<keyword evidence="10" id="KW-0547">Nucleotide-binding</keyword>
<dbReference type="InterPro" id="IPR003838">
    <property type="entry name" value="ABC3_permease_C"/>
</dbReference>
<feature type="transmembrane region" description="Helical" evidence="7">
    <location>
        <begin position="326"/>
        <end position="354"/>
    </location>
</feature>
<dbReference type="RefSeq" id="WP_318785168.1">
    <property type="nucleotide sequence ID" value="NZ_JAWDKC010000008.1"/>
</dbReference>
<dbReference type="Pfam" id="PF02687">
    <property type="entry name" value="FtsX"/>
    <property type="match status" value="1"/>
</dbReference>
<comment type="caution">
    <text evidence="10">The sequence shown here is derived from an EMBL/GenBank/DDBJ whole genome shotgun (WGS) entry which is preliminary data.</text>
</comment>
<comment type="subcellular location">
    <subcellularLocation>
        <location evidence="1">Cell membrane</location>
        <topology evidence="1">Multi-pass membrane protein</topology>
    </subcellularLocation>
</comment>
<feature type="domain" description="MacB-like periplasmic core" evidence="9">
    <location>
        <begin position="22"/>
        <end position="238"/>
    </location>
</feature>
<dbReference type="PANTHER" id="PTHR30572">
    <property type="entry name" value="MEMBRANE COMPONENT OF TRANSPORTER-RELATED"/>
    <property type="match status" value="1"/>
</dbReference>
<evidence type="ECO:0000256" key="5">
    <source>
        <dbReference type="ARBA" id="ARBA00023136"/>
    </source>
</evidence>
<evidence type="ECO:0000259" key="8">
    <source>
        <dbReference type="Pfam" id="PF02687"/>
    </source>
</evidence>
<dbReference type="EMBL" id="JAWDKC010000008">
    <property type="protein sequence ID" value="MDV0444761.1"/>
    <property type="molecule type" value="Genomic_DNA"/>
</dbReference>
<dbReference type="Pfam" id="PF12704">
    <property type="entry name" value="MacB_PCD"/>
    <property type="match status" value="1"/>
</dbReference>
<dbReference type="EC" id="3.6.3.-" evidence="10"/>
<keyword evidence="10" id="KW-0067">ATP-binding</keyword>
<proteinExistence type="inferred from homology"/>
<evidence type="ECO:0000313" key="11">
    <source>
        <dbReference type="Proteomes" id="UP001272052"/>
    </source>
</evidence>
<accession>A0ABU3VN24</accession>
<evidence type="ECO:0000259" key="9">
    <source>
        <dbReference type="Pfam" id="PF12704"/>
    </source>
</evidence>
<comment type="similarity">
    <text evidence="6">Belongs to the ABC-4 integral membrane protein family.</text>
</comment>
<organism evidence="10 11">
    <name type="scientific">Methanimicrococcus hacksteinii</name>
    <dbReference type="NCBI Taxonomy" id="3028293"/>
    <lineage>
        <taxon>Archaea</taxon>
        <taxon>Methanobacteriati</taxon>
        <taxon>Methanobacteriota</taxon>
        <taxon>Stenosarchaea group</taxon>
        <taxon>Methanomicrobia</taxon>
        <taxon>Methanosarcinales</taxon>
        <taxon>Methanosarcinaceae</taxon>
        <taxon>Methanimicrococcus</taxon>
    </lineage>
</organism>
<dbReference type="Proteomes" id="UP001272052">
    <property type="component" value="Unassembled WGS sequence"/>
</dbReference>
<dbReference type="GO" id="GO:0016787">
    <property type="term" value="F:hydrolase activity"/>
    <property type="evidence" value="ECO:0007669"/>
    <property type="project" value="UniProtKB-KW"/>
</dbReference>
<keyword evidence="5 7" id="KW-0472">Membrane</keyword>
<dbReference type="InterPro" id="IPR025857">
    <property type="entry name" value="MacB_PCD"/>
</dbReference>
<feature type="transmembrane region" description="Helical" evidence="7">
    <location>
        <begin position="24"/>
        <end position="50"/>
    </location>
</feature>
<name>A0ABU3VN24_9EURY</name>
<keyword evidence="2" id="KW-1003">Cell membrane</keyword>
<evidence type="ECO:0000256" key="3">
    <source>
        <dbReference type="ARBA" id="ARBA00022692"/>
    </source>
</evidence>